<dbReference type="AlphaFoldDB" id="A0A977KCQ9"/>
<dbReference type="EMBL" id="CP006868">
    <property type="protein sequence ID" value="UXD22873.1"/>
    <property type="molecule type" value="Genomic_DNA"/>
</dbReference>
<accession>A0A977KCQ9</accession>
<dbReference type="InterPro" id="IPR011991">
    <property type="entry name" value="ArsR-like_HTH"/>
</dbReference>
<dbReference type="Pfam" id="PF13412">
    <property type="entry name" value="HTH_24"/>
    <property type="match status" value="1"/>
</dbReference>
<dbReference type="SUPFAM" id="SSF46785">
    <property type="entry name" value="Winged helix' DNA-binding domain"/>
    <property type="match status" value="1"/>
</dbReference>
<reference evidence="1" key="1">
    <citation type="submission" date="2013-11" db="EMBL/GenBank/DDBJ databases">
        <title>Comparative genomics of Ignicoccus.</title>
        <authorList>
            <person name="Podar M."/>
        </authorList>
    </citation>
    <scope>NUCLEOTIDE SEQUENCE</scope>
    <source>
        <strain evidence="1">DSM 13166</strain>
    </source>
</reference>
<keyword evidence="2" id="KW-1185">Reference proteome</keyword>
<sequence>MRVEKLLKLWGDTLPELSMDEIKMLEEIERGGLSAYKIAKRTGWNISTVYRRCKKLERMGLVKRKESHLYITAYGCLILSHEGKGSLDRVLDCIKRSWGVEANKGEIIAFLKVLSQLICPHESYCINDPKIGALKILEKFKDVMELYLVNGLDFDEALRTVARELNVSAEELAKAIVFSLRTLSSVIPFTISTESHKVAVLIHNSFVMPIALNCKEECEYSREKLGLYCPKLEHEVKSKLRELIG</sequence>
<evidence type="ECO:0000313" key="1">
    <source>
        <dbReference type="EMBL" id="UXD22873.1"/>
    </source>
</evidence>
<organism evidence="1 2">
    <name type="scientific">Ignicoccus pacificus DSM 13166</name>
    <dbReference type="NCBI Taxonomy" id="940294"/>
    <lineage>
        <taxon>Archaea</taxon>
        <taxon>Thermoproteota</taxon>
        <taxon>Thermoprotei</taxon>
        <taxon>Desulfurococcales</taxon>
        <taxon>Desulfurococcaceae</taxon>
        <taxon>Ignicoccus</taxon>
    </lineage>
</organism>
<proteinExistence type="predicted"/>
<dbReference type="InterPro" id="IPR036390">
    <property type="entry name" value="WH_DNA-bd_sf"/>
</dbReference>
<dbReference type="Proteomes" id="UP001063698">
    <property type="component" value="Chromosome"/>
</dbReference>
<name>A0A977KCQ9_9CREN</name>
<gene>
    <name evidence="1" type="ORF">IPA_09120</name>
</gene>
<dbReference type="Gene3D" id="1.10.10.10">
    <property type="entry name" value="Winged helix-like DNA-binding domain superfamily/Winged helix DNA-binding domain"/>
    <property type="match status" value="1"/>
</dbReference>
<dbReference type="CDD" id="cd00090">
    <property type="entry name" value="HTH_ARSR"/>
    <property type="match status" value="1"/>
</dbReference>
<dbReference type="KEGG" id="ipc:IPA_09120"/>
<dbReference type="InterPro" id="IPR036388">
    <property type="entry name" value="WH-like_DNA-bd_sf"/>
</dbReference>
<protein>
    <submittedName>
        <fullName evidence="1">Uncharacterized protein</fullName>
    </submittedName>
</protein>
<evidence type="ECO:0000313" key="2">
    <source>
        <dbReference type="Proteomes" id="UP001063698"/>
    </source>
</evidence>